<comment type="caution">
    <text evidence="13">The sequence shown here is derived from an EMBL/GenBank/DDBJ whole genome shotgun (WGS) entry which is preliminary data.</text>
</comment>
<dbReference type="PROSITE" id="PS01331">
    <property type="entry name" value="THYMIDYLATE_KINASE"/>
    <property type="match status" value="1"/>
</dbReference>
<proteinExistence type="inferred from homology"/>
<evidence type="ECO:0000256" key="5">
    <source>
        <dbReference type="ARBA" id="ARBA00022727"/>
    </source>
</evidence>
<evidence type="ECO:0000256" key="2">
    <source>
        <dbReference type="ARBA" id="ARBA00012980"/>
    </source>
</evidence>
<dbReference type="InterPro" id="IPR027417">
    <property type="entry name" value="P-loop_NTPase"/>
</dbReference>
<evidence type="ECO:0000256" key="10">
    <source>
        <dbReference type="ARBA" id="ARBA00048743"/>
    </source>
</evidence>
<dbReference type="Gene3D" id="3.40.50.300">
    <property type="entry name" value="P-loop containing nucleotide triphosphate hydrolases"/>
    <property type="match status" value="1"/>
</dbReference>
<dbReference type="SUPFAM" id="SSF52540">
    <property type="entry name" value="P-loop containing nucleoside triphosphate hydrolases"/>
    <property type="match status" value="1"/>
</dbReference>
<comment type="function">
    <text evidence="11">Phosphorylation of dTMP to form dTDP in both de novo and salvage pathways of dTTP synthesis.</text>
</comment>
<keyword evidence="6 11" id="KW-0547">Nucleotide-binding</keyword>
<evidence type="ECO:0000256" key="6">
    <source>
        <dbReference type="ARBA" id="ARBA00022741"/>
    </source>
</evidence>
<dbReference type="GO" id="GO:0004798">
    <property type="term" value="F:dTMP kinase activity"/>
    <property type="evidence" value="ECO:0007669"/>
    <property type="project" value="UniProtKB-EC"/>
</dbReference>
<feature type="binding site" evidence="11">
    <location>
        <begin position="15"/>
        <end position="22"/>
    </location>
    <ligand>
        <name>ATP</name>
        <dbReference type="ChEBI" id="CHEBI:30616"/>
    </ligand>
</feature>
<dbReference type="EMBL" id="JBHRTR010000005">
    <property type="protein sequence ID" value="MFC3225953.1"/>
    <property type="molecule type" value="Genomic_DNA"/>
</dbReference>
<keyword evidence="7 11" id="KW-0418">Kinase</keyword>
<dbReference type="RefSeq" id="WP_379897696.1">
    <property type="nucleotide sequence ID" value="NZ_JBHRTR010000005.1"/>
</dbReference>
<organism evidence="13 14">
    <name type="scientific">Marinibaculum pumilum</name>
    <dbReference type="NCBI Taxonomy" id="1766165"/>
    <lineage>
        <taxon>Bacteria</taxon>
        <taxon>Pseudomonadati</taxon>
        <taxon>Pseudomonadota</taxon>
        <taxon>Alphaproteobacteria</taxon>
        <taxon>Rhodospirillales</taxon>
        <taxon>Rhodospirillaceae</taxon>
        <taxon>Marinibaculum</taxon>
    </lineage>
</organism>
<dbReference type="PANTHER" id="PTHR10344">
    <property type="entry name" value="THYMIDYLATE KINASE"/>
    <property type="match status" value="1"/>
</dbReference>
<keyword evidence="14" id="KW-1185">Reference proteome</keyword>
<evidence type="ECO:0000256" key="7">
    <source>
        <dbReference type="ARBA" id="ARBA00022777"/>
    </source>
</evidence>
<evidence type="ECO:0000259" key="12">
    <source>
        <dbReference type="Pfam" id="PF02223"/>
    </source>
</evidence>
<feature type="domain" description="Thymidylate kinase-like" evidence="12">
    <location>
        <begin position="13"/>
        <end position="207"/>
    </location>
</feature>
<dbReference type="InterPro" id="IPR039430">
    <property type="entry name" value="Thymidylate_kin-like_dom"/>
</dbReference>
<sequence>MTIPAGAGRFVTFEGGEGTGKSTQVALLARRLREAGQQVVTTREPGGAPEAEAIRELLVTGAADRWDAEAEALLHFAARRMHLVRTVWPALQAGQWVLCDRFVDSTMAYQGIAGRLGTDKVAALAAWTMGDFLPGLTLVLDLAPDLGLARAADRQAARGAASDRYERMGADYHERVAAAFRRIAAENPDRCRLVPAGGAPEAVADRIWDLVAARFPLPC</sequence>
<evidence type="ECO:0000256" key="11">
    <source>
        <dbReference type="HAMAP-Rule" id="MF_00165"/>
    </source>
</evidence>
<evidence type="ECO:0000256" key="4">
    <source>
        <dbReference type="ARBA" id="ARBA00022679"/>
    </source>
</evidence>
<evidence type="ECO:0000256" key="9">
    <source>
        <dbReference type="ARBA" id="ARBA00029962"/>
    </source>
</evidence>
<dbReference type="Proteomes" id="UP001595528">
    <property type="component" value="Unassembled WGS sequence"/>
</dbReference>
<dbReference type="InterPro" id="IPR018094">
    <property type="entry name" value="Thymidylate_kinase"/>
</dbReference>
<keyword evidence="8 11" id="KW-0067">ATP-binding</keyword>
<evidence type="ECO:0000313" key="14">
    <source>
        <dbReference type="Proteomes" id="UP001595528"/>
    </source>
</evidence>
<dbReference type="NCBIfam" id="TIGR00041">
    <property type="entry name" value="DTMP_kinase"/>
    <property type="match status" value="1"/>
</dbReference>
<evidence type="ECO:0000256" key="3">
    <source>
        <dbReference type="ARBA" id="ARBA00017144"/>
    </source>
</evidence>
<evidence type="ECO:0000256" key="1">
    <source>
        <dbReference type="ARBA" id="ARBA00009776"/>
    </source>
</evidence>
<evidence type="ECO:0000313" key="13">
    <source>
        <dbReference type="EMBL" id="MFC3225953.1"/>
    </source>
</evidence>
<dbReference type="Pfam" id="PF02223">
    <property type="entry name" value="Thymidylate_kin"/>
    <property type="match status" value="1"/>
</dbReference>
<protein>
    <recommendedName>
        <fullName evidence="3 11">Thymidylate kinase</fullName>
        <ecNumber evidence="2 11">2.7.4.9</ecNumber>
    </recommendedName>
    <alternativeName>
        <fullName evidence="9 11">dTMP kinase</fullName>
    </alternativeName>
</protein>
<dbReference type="InterPro" id="IPR018095">
    <property type="entry name" value="Thymidylate_kin_CS"/>
</dbReference>
<comment type="similarity">
    <text evidence="1 11">Belongs to the thymidylate kinase family.</text>
</comment>
<name>A0ABV7KUB6_9PROT</name>
<gene>
    <name evidence="11 13" type="primary">tmk</name>
    <name evidence="13" type="ORF">ACFOGJ_01835</name>
</gene>
<keyword evidence="5 11" id="KW-0545">Nucleotide biosynthesis</keyword>
<comment type="catalytic activity">
    <reaction evidence="10 11">
        <text>dTMP + ATP = dTDP + ADP</text>
        <dbReference type="Rhea" id="RHEA:13517"/>
        <dbReference type="ChEBI" id="CHEBI:30616"/>
        <dbReference type="ChEBI" id="CHEBI:58369"/>
        <dbReference type="ChEBI" id="CHEBI:63528"/>
        <dbReference type="ChEBI" id="CHEBI:456216"/>
        <dbReference type="EC" id="2.7.4.9"/>
    </reaction>
</comment>
<keyword evidence="4 11" id="KW-0808">Transferase</keyword>
<dbReference type="EC" id="2.7.4.9" evidence="2 11"/>
<dbReference type="PANTHER" id="PTHR10344:SF4">
    <property type="entry name" value="UMP-CMP KINASE 2, MITOCHONDRIAL"/>
    <property type="match status" value="1"/>
</dbReference>
<evidence type="ECO:0000256" key="8">
    <source>
        <dbReference type="ARBA" id="ARBA00022840"/>
    </source>
</evidence>
<dbReference type="CDD" id="cd01672">
    <property type="entry name" value="TMPK"/>
    <property type="match status" value="1"/>
</dbReference>
<reference evidence="14" key="1">
    <citation type="journal article" date="2019" name="Int. J. Syst. Evol. Microbiol.">
        <title>The Global Catalogue of Microorganisms (GCM) 10K type strain sequencing project: providing services to taxonomists for standard genome sequencing and annotation.</title>
        <authorList>
            <consortium name="The Broad Institute Genomics Platform"/>
            <consortium name="The Broad Institute Genome Sequencing Center for Infectious Disease"/>
            <person name="Wu L."/>
            <person name="Ma J."/>
        </authorList>
    </citation>
    <scope>NUCLEOTIDE SEQUENCE [LARGE SCALE GENOMIC DNA]</scope>
    <source>
        <strain evidence="14">KCTC 42964</strain>
    </source>
</reference>
<dbReference type="HAMAP" id="MF_00165">
    <property type="entry name" value="Thymidylate_kinase"/>
    <property type="match status" value="1"/>
</dbReference>
<accession>A0ABV7KUB6</accession>